<accession>A0A6P6E5P4</accession>
<reference evidence="2" key="1">
    <citation type="submission" date="2025-08" db="UniProtKB">
        <authorList>
            <consortium name="RefSeq"/>
        </authorList>
    </citation>
    <scope>IDENTIFICATION</scope>
</reference>
<protein>
    <submittedName>
        <fullName evidence="2">Mesothelin-like</fullName>
    </submittedName>
</protein>
<dbReference type="InterPro" id="IPR010335">
    <property type="entry name" value="Mesothelin"/>
</dbReference>
<dbReference type="RefSeq" id="XP_023567565.1">
    <property type="nucleotide sequence ID" value="XM_023711797.1"/>
</dbReference>
<dbReference type="InParanoid" id="A0A6P6E5P4"/>
<organism evidence="1 2">
    <name type="scientific">Octodon degus</name>
    <name type="common">Degu</name>
    <name type="synonym">Sciurus degus</name>
    <dbReference type="NCBI Taxonomy" id="10160"/>
    <lineage>
        <taxon>Eukaryota</taxon>
        <taxon>Metazoa</taxon>
        <taxon>Chordata</taxon>
        <taxon>Craniata</taxon>
        <taxon>Vertebrata</taxon>
        <taxon>Euteleostomi</taxon>
        <taxon>Mammalia</taxon>
        <taxon>Eutheria</taxon>
        <taxon>Euarchontoglires</taxon>
        <taxon>Glires</taxon>
        <taxon>Rodentia</taxon>
        <taxon>Hystricomorpha</taxon>
        <taxon>Octodontidae</taxon>
        <taxon>Octodon</taxon>
    </lineage>
</organism>
<evidence type="ECO:0000313" key="2">
    <source>
        <dbReference type="RefSeq" id="XP_023567565.1"/>
    </source>
</evidence>
<name>A0A6P6E5P4_OCTDE</name>
<keyword evidence="1" id="KW-1185">Reference proteome</keyword>
<dbReference type="Proteomes" id="UP000515203">
    <property type="component" value="Unplaced"/>
</dbReference>
<gene>
    <name evidence="2" type="primary">LOC111815785</name>
</gene>
<dbReference type="GeneID" id="111815785"/>
<dbReference type="AlphaFoldDB" id="A0A6P6E5P4"/>
<dbReference type="OrthoDB" id="9329195at2759"/>
<proteinExistence type="predicted"/>
<dbReference type="Pfam" id="PF06060">
    <property type="entry name" value="Mesothelin"/>
    <property type="match status" value="1"/>
</dbReference>
<sequence length="84" mass="9572">MGVRKPCAYLWPASSLDPSLLGDFTCMEVSSMSFERAQELAMAIKQKNVTLRVDQLHCLALHFSKHLIPKNLDAFPEDMLLFFK</sequence>
<evidence type="ECO:0000313" key="1">
    <source>
        <dbReference type="Proteomes" id="UP000515203"/>
    </source>
</evidence>